<feature type="compositionally biased region" description="Basic and acidic residues" evidence="1">
    <location>
        <begin position="93"/>
        <end position="108"/>
    </location>
</feature>
<comment type="caution">
    <text evidence="2">The sequence shown here is derived from an EMBL/GenBank/DDBJ whole genome shotgun (WGS) entry which is preliminary data.</text>
</comment>
<proteinExistence type="predicted"/>
<keyword evidence="3" id="KW-1185">Reference proteome</keyword>
<dbReference type="EMBL" id="JAGHQM010000455">
    <property type="protein sequence ID" value="KAH0560082.1"/>
    <property type="molecule type" value="Genomic_DNA"/>
</dbReference>
<organism evidence="2 3">
    <name type="scientific">Trichoglossum hirsutum</name>
    <dbReference type="NCBI Taxonomy" id="265104"/>
    <lineage>
        <taxon>Eukaryota</taxon>
        <taxon>Fungi</taxon>
        <taxon>Dikarya</taxon>
        <taxon>Ascomycota</taxon>
        <taxon>Pezizomycotina</taxon>
        <taxon>Geoglossomycetes</taxon>
        <taxon>Geoglossales</taxon>
        <taxon>Geoglossaceae</taxon>
        <taxon>Trichoglossum</taxon>
    </lineage>
</organism>
<evidence type="ECO:0000256" key="1">
    <source>
        <dbReference type="SAM" id="MobiDB-lite"/>
    </source>
</evidence>
<evidence type="ECO:0000313" key="2">
    <source>
        <dbReference type="EMBL" id="KAH0560082.1"/>
    </source>
</evidence>
<evidence type="ECO:0000313" key="3">
    <source>
        <dbReference type="Proteomes" id="UP000750711"/>
    </source>
</evidence>
<name>A0A9P8LD53_9PEZI</name>
<feature type="region of interest" description="Disordered" evidence="1">
    <location>
        <begin position="93"/>
        <end position="157"/>
    </location>
</feature>
<feature type="non-terminal residue" evidence="2">
    <location>
        <position position="1"/>
    </location>
</feature>
<dbReference type="Proteomes" id="UP000750711">
    <property type="component" value="Unassembled WGS sequence"/>
</dbReference>
<reference evidence="2" key="1">
    <citation type="submission" date="2021-03" db="EMBL/GenBank/DDBJ databases">
        <title>Comparative genomics and phylogenomic investigation of the class Geoglossomycetes provide insights into ecological specialization and systematics.</title>
        <authorList>
            <person name="Melie T."/>
            <person name="Pirro S."/>
            <person name="Miller A.N."/>
            <person name="Quandt A."/>
        </authorList>
    </citation>
    <scope>NUCLEOTIDE SEQUENCE</scope>
    <source>
        <strain evidence="2">CAQ_001_2017</strain>
    </source>
</reference>
<accession>A0A9P8LD53</accession>
<sequence length="157" mass="17521">ISPLNEEVLKQTNKRFKSKVSQGLPLSSPTRQYAVGLAGMAENLATQVGILEKQNKAQMAILNDRKTKRSGKRMAIKGHFLLSTKEVLEKVREAEEETARKKETKATKATENATEAPQRSRKRKRPETPPEDEEEFFCDSISNSDSDASDCIVVGRS</sequence>
<gene>
    <name evidence="2" type="ORF">GP486_003404</name>
</gene>
<feature type="compositionally biased region" description="Low complexity" evidence="1">
    <location>
        <begin position="139"/>
        <end position="150"/>
    </location>
</feature>
<protein>
    <submittedName>
        <fullName evidence="2">Uncharacterized protein</fullName>
    </submittedName>
</protein>
<dbReference type="AlphaFoldDB" id="A0A9P8LD53"/>